<name>A0A3D4V822_9BACT</name>
<dbReference type="EMBL" id="DPIY01000006">
    <property type="protein sequence ID" value="HCT56974.1"/>
    <property type="molecule type" value="Genomic_DNA"/>
</dbReference>
<feature type="transmembrane region" description="Helical" evidence="7">
    <location>
        <begin position="286"/>
        <end position="309"/>
    </location>
</feature>
<evidence type="ECO:0000256" key="4">
    <source>
        <dbReference type="ARBA" id="ARBA00023136"/>
    </source>
</evidence>
<dbReference type="Proteomes" id="UP000264071">
    <property type="component" value="Unassembled WGS sequence"/>
</dbReference>
<comment type="caution">
    <text evidence="10">The sequence shown here is derived from an EMBL/GenBank/DDBJ whole genome shotgun (WGS) entry which is preliminary data.</text>
</comment>
<keyword evidence="3 7" id="KW-1133">Transmembrane helix</keyword>
<feature type="transmembrane region" description="Helical" evidence="7">
    <location>
        <begin position="365"/>
        <end position="385"/>
    </location>
</feature>
<protein>
    <submittedName>
        <fullName evidence="10">Threonine/serine exporter family protein</fullName>
    </submittedName>
</protein>
<evidence type="ECO:0000259" key="8">
    <source>
        <dbReference type="Pfam" id="PF06738"/>
    </source>
</evidence>
<feature type="transmembrane region" description="Helical" evidence="7">
    <location>
        <begin position="392"/>
        <end position="411"/>
    </location>
</feature>
<feature type="transmembrane region" description="Helical" evidence="7">
    <location>
        <begin position="235"/>
        <end position="252"/>
    </location>
</feature>
<dbReference type="Pfam" id="PF12821">
    <property type="entry name" value="ThrE_2"/>
    <property type="match status" value="1"/>
</dbReference>
<keyword evidence="4 7" id="KW-0472">Membrane</keyword>
<evidence type="ECO:0000313" key="11">
    <source>
        <dbReference type="Proteomes" id="UP000264071"/>
    </source>
</evidence>
<keyword evidence="2 7" id="KW-0812">Transmembrane</keyword>
<evidence type="ECO:0000313" key="10">
    <source>
        <dbReference type="EMBL" id="HCT56974.1"/>
    </source>
</evidence>
<evidence type="ECO:0000256" key="7">
    <source>
        <dbReference type="SAM" id="Phobius"/>
    </source>
</evidence>
<dbReference type="PANTHER" id="PTHR31082">
    <property type="entry name" value="PHEROMONE-REGULATED MEMBRANE PROTEIN 10"/>
    <property type="match status" value="1"/>
</dbReference>
<feature type="transmembrane region" description="Helical" evidence="7">
    <location>
        <begin position="446"/>
        <end position="466"/>
    </location>
</feature>
<evidence type="ECO:0000256" key="1">
    <source>
        <dbReference type="ARBA" id="ARBA00004141"/>
    </source>
</evidence>
<dbReference type="AlphaFoldDB" id="A0A3D4V822"/>
<evidence type="ECO:0000256" key="5">
    <source>
        <dbReference type="ARBA" id="ARBA00034125"/>
    </source>
</evidence>
<dbReference type="GO" id="GO:0022857">
    <property type="term" value="F:transmembrane transporter activity"/>
    <property type="evidence" value="ECO:0007669"/>
    <property type="project" value="InterPro"/>
</dbReference>
<dbReference type="InterPro" id="IPR051361">
    <property type="entry name" value="ThrE/Ser_Exporter"/>
</dbReference>
<evidence type="ECO:0000256" key="2">
    <source>
        <dbReference type="ARBA" id="ARBA00022692"/>
    </source>
</evidence>
<feature type="transmembrane region" description="Helical" evidence="7">
    <location>
        <begin position="207"/>
        <end position="229"/>
    </location>
</feature>
<dbReference type="PANTHER" id="PTHR31082:SF4">
    <property type="entry name" value="PHEROMONE-REGULATED MEMBRANE PROTEIN 10"/>
    <property type="match status" value="1"/>
</dbReference>
<feature type="transmembrane region" description="Helical" evidence="7">
    <location>
        <begin position="417"/>
        <end position="434"/>
    </location>
</feature>
<organism evidence="10 11">
    <name type="scientific">Gemmatimonas aurantiaca</name>
    <dbReference type="NCBI Taxonomy" id="173480"/>
    <lineage>
        <taxon>Bacteria</taxon>
        <taxon>Pseudomonadati</taxon>
        <taxon>Gemmatimonadota</taxon>
        <taxon>Gemmatimonadia</taxon>
        <taxon>Gemmatimonadales</taxon>
        <taxon>Gemmatimonadaceae</taxon>
        <taxon>Gemmatimonas</taxon>
    </lineage>
</organism>
<comment type="similarity">
    <text evidence="5">Belongs to the ThrE exporter (TC 2.A.79) family.</text>
</comment>
<dbReference type="GO" id="GO:0016020">
    <property type="term" value="C:membrane"/>
    <property type="evidence" value="ECO:0007669"/>
    <property type="project" value="UniProtKB-SubCell"/>
</dbReference>
<evidence type="ECO:0000259" key="9">
    <source>
        <dbReference type="Pfam" id="PF12821"/>
    </source>
</evidence>
<feature type="domain" description="Threonine/Serine exporter ThrE" evidence="9">
    <location>
        <begin position="372"/>
        <end position="495"/>
    </location>
</feature>
<feature type="transmembrane region" description="Helical" evidence="7">
    <location>
        <begin position="321"/>
        <end position="345"/>
    </location>
</feature>
<dbReference type="InterPro" id="IPR024528">
    <property type="entry name" value="ThrE_2"/>
</dbReference>
<feature type="domain" description="Threonine/serine exporter-like N-terminal" evidence="8">
    <location>
        <begin position="103"/>
        <end position="339"/>
    </location>
</feature>
<proteinExistence type="inferred from homology"/>
<accession>A0A3D4V822</accession>
<reference evidence="10 11" key="1">
    <citation type="journal article" date="2018" name="Nat. Biotechnol.">
        <title>A standardized bacterial taxonomy based on genome phylogeny substantially revises the tree of life.</title>
        <authorList>
            <person name="Parks D.H."/>
            <person name="Chuvochina M."/>
            <person name="Waite D.W."/>
            <person name="Rinke C."/>
            <person name="Skarshewski A."/>
            <person name="Chaumeil P.A."/>
            <person name="Hugenholtz P."/>
        </authorList>
    </citation>
    <scope>NUCLEOTIDE SEQUENCE [LARGE SCALE GENOMIC DNA]</scope>
    <source>
        <strain evidence="10">UBA8844</strain>
    </source>
</reference>
<sequence>MQWAPHRRAAGIGHGARDSCQRYQCLQDTVTSTDPQHGGPGLGHVHDTAMSPTPDVPRVRLRERLGTRTLRTMSESAADLGPPLFADGRHKEPTAERVAAASHFILELARALHQHGTPAHRLESALSAAAQQLGLETNFMSTPTSIMVGIGPIDQQQVHLLRVEPGDTNLGHLSTLGEITRQVVDGEISTRAGLAQINALAKEPPRYAAWLVPVAFVMSSAAVACFLKVRTGDVVVASLLGLVTAIVSIFASRRESTRHVVEPTAAFLVTALAFTLDGVLHTKTGYATSLAGLVIMLPGLTFTVALTELSTRHLSSGTARLSGALVTFLGLGFGLALGAKAGAALGEDLSRWLPNLADLSSRAPLPNWAEWVALLVAPLGFMVLLKAQPRHALPIVVASTAAYLTSKFAGAAMGEQLGAFLGAMVVSAGSNLFARMKRRVAMVTQVPGLLILVPGSIGFRSVTSLLDQEVETGIATAFRVAIIGISLAAGLLAGNVVTRSVNRVRI</sequence>
<evidence type="ECO:0000256" key="3">
    <source>
        <dbReference type="ARBA" id="ARBA00022989"/>
    </source>
</evidence>
<feature type="transmembrane region" description="Helical" evidence="7">
    <location>
        <begin position="478"/>
        <end position="497"/>
    </location>
</feature>
<gene>
    <name evidence="10" type="ORF">DGD08_07135</name>
</gene>
<evidence type="ECO:0000256" key="6">
    <source>
        <dbReference type="SAM" id="MobiDB-lite"/>
    </source>
</evidence>
<comment type="subcellular location">
    <subcellularLocation>
        <location evidence="1">Membrane</location>
        <topology evidence="1">Multi-pass membrane protein</topology>
    </subcellularLocation>
</comment>
<dbReference type="Pfam" id="PF06738">
    <property type="entry name" value="ThrE"/>
    <property type="match status" value="1"/>
</dbReference>
<feature type="region of interest" description="Disordered" evidence="6">
    <location>
        <begin position="31"/>
        <end position="55"/>
    </location>
</feature>
<dbReference type="InterPro" id="IPR010619">
    <property type="entry name" value="ThrE-like_N"/>
</dbReference>